<evidence type="ECO:0000256" key="1">
    <source>
        <dbReference type="SAM" id="Phobius"/>
    </source>
</evidence>
<feature type="transmembrane region" description="Helical" evidence="1">
    <location>
        <begin position="352"/>
        <end position="373"/>
    </location>
</feature>
<feature type="transmembrane region" description="Helical" evidence="1">
    <location>
        <begin position="211"/>
        <end position="228"/>
    </location>
</feature>
<dbReference type="EMBL" id="KF900610">
    <property type="protein sequence ID" value="AIF01052.1"/>
    <property type="molecule type" value="Genomic_DNA"/>
</dbReference>
<keyword evidence="1" id="KW-0472">Membrane</keyword>
<sequence length="476" mass="53175">MNRLLLWRMLQEEVRLNSSFASRRGFWLFPLLVVGAGLLATALAAELTADVPYREVLLGLHFSFLFYGLFTGGLAFFGSDFLERIFGHYALVTSLPETQPLSYRRVIGIYFCKELLFYALFTFAPLTLGALLGTHWSFIAPERMLRLLASLLPSFCAGLAGAFLVASLYRRSLYAAVAGGTVMVLALGTLLAGDGLPQLMWYLDGSPPLPLGWGLALLPALVATLLVGEFHEQALPPVQGYREQYRETLAGSEWSRRWAVPAVVAKERLDLQRSRTGIKMVFSFAVPLSMLVFVNWFLDRGLPLEVEFNTIFWGVMVGFFGTMLYSWLNTMDDSSFYATLPLQVPDLVRARLVLFGTVTWWIPALFMGLIALLSRELRLLPLAIFVMAAVGLYVVSYTAWITGLRTNSSLYDATIFARFFLVSVPPMVLLAILSMALEQALPVVMVALSFTCLVLLLATQLFYGRIEHRWAGEEFD</sequence>
<name>A0A075GGH8_9EURY</name>
<feature type="transmembrane region" description="Helical" evidence="1">
    <location>
        <begin position="115"/>
        <end position="138"/>
    </location>
</feature>
<dbReference type="AlphaFoldDB" id="A0A075GGH8"/>
<feature type="transmembrane region" description="Helical" evidence="1">
    <location>
        <begin position="443"/>
        <end position="463"/>
    </location>
</feature>
<feature type="transmembrane region" description="Helical" evidence="1">
    <location>
        <begin position="415"/>
        <end position="437"/>
    </location>
</feature>
<evidence type="ECO:0000313" key="2">
    <source>
        <dbReference type="EMBL" id="AIF01052.1"/>
    </source>
</evidence>
<feature type="transmembrane region" description="Helical" evidence="1">
    <location>
        <begin position="310"/>
        <end position="331"/>
    </location>
</feature>
<keyword evidence="1" id="KW-1133">Transmembrane helix</keyword>
<feature type="transmembrane region" description="Helical" evidence="1">
    <location>
        <begin position="144"/>
        <end position="166"/>
    </location>
</feature>
<feature type="transmembrane region" description="Helical" evidence="1">
    <location>
        <begin position="173"/>
        <end position="191"/>
    </location>
</feature>
<keyword evidence="1" id="KW-0812">Transmembrane</keyword>
<reference evidence="2" key="1">
    <citation type="journal article" date="2014" name="Genome Biol. Evol.">
        <title>Pangenome evidence for extensive interdomain horizontal transfer affecting lineage core and shell genes in uncultured planktonic thaumarchaeota and euryarchaeota.</title>
        <authorList>
            <person name="Deschamps P."/>
            <person name="Zivanovic Y."/>
            <person name="Moreira D."/>
            <person name="Rodriguez-Valera F."/>
            <person name="Lopez-Garcia P."/>
        </authorList>
    </citation>
    <scope>NUCLEOTIDE SEQUENCE</scope>
</reference>
<feature type="transmembrane region" description="Helical" evidence="1">
    <location>
        <begin position="60"/>
        <end position="78"/>
    </location>
</feature>
<feature type="transmembrane region" description="Helical" evidence="1">
    <location>
        <begin position="278"/>
        <end position="298"/>
    </location>
</feature>
<accession>A0A075GGH8</accession>
<organism evidence="2">
    <name type="scientific">uncultured marine group II/III euryarchaeote KM3_141_A08</name>
    <dbReference type="NCBI Taxonomy" id="1457875"/>
    <lineage>
        <taxon>Archaea</taxon>
        <taxon>Methanobacteriati</taxon>
        <taxon>Methanobacteriota</taxon>
        <taxon>environmental samples</taxon>
    </lineage>
</organism>
<protein>
    <submittedName>
        <fullName evidence="2">3-polyprenyl-4-hydroxybenzoate decarboxylase and related decarboxylases</fullName>
    </submittedName>
</protein>
<feature type="transmembrane region" description="Helical" evidence="1">
    <location>
        <begin position="379"/>
        <end position="403"/>
    </location>
</feature>
<proteinExistence type="predicted"/>